<protein>
    <submittedName>
        <fullName evidence="2">Uncharacterized protein</fullName>
    </submittedName>
</protein>
<keyword evidence="1" id="KW-0472">Membrane</keyword>
<feature type="transmembrane region" description="Helical" evidence="1">
    <location>
        <begin position="171"/>
        <end position="191"/>
    </location>
</feature>
<organism evidence="2 3">
    <name type="scientific">Kribbella jiaozuonensis</name>
    <dbReference type="NCBI Taxonomy" id="2575441"/>
    <lineage>
        <taxon>Bacteria</taxon>
        <taxon>Bacillati</taxon>
        <taxon>Actinomycetota</taxon>
        <taxon>Actinomycetes</taxon>
        <taxon>Propionibacteriales</taxon>
        <taxon>Kribbellaceae</taxon>
        <taxon>Kribbella</taxon>
    </lineage>
</organism>
<accession>A0A4U3LGF2</accession>
<evidence type="ECO:0000313" key="2">
    <source>
        <dbReference type="EMBL" id="TKK74638.1"/>
    </source>
</evidence>
<proteinExistence type="predicted"/>
<keyword evidence="1" id="KW-1133">Transmembrane helix</keyword>
<gene>
    <name evidence="2" type="ORF">FDA38_38465</name>
</gene>
<dbReference type="RefSeq" id="WP_137259078.1">
    <property type="nucleotide sequence ID" value="NZ_JBHSPQ010000007.1"/>
</dbReference>
<keyword evidence="3" id="KW-1185">Reference proteome</keyword>
<feature type="transmembrane region" description="Helical" evidence="1">
    <location>
        <begin position="108"/>
        <end position="128"/>
    </location>
</feature>
<reference evidence="2 3" key="1">
    <citation type="submission" date="2019-04" db="EMBL/GenBank/DDBJ databases">
        <title>Kribbella sp. NEAU-THZ 27 nov., a novel actinomycete isolated from soil.</title>
        <authorList>
            <person name="Duan L."/>
        </authorList>
    </citation>
    <scope>NUCLEOTIDE SEQUENCE [LARGE SCALE GENOMIC DNA]</scope>
    <source>
        <strain evidence="3">NEAU-THZ27</strain>
    </source>
</reference>
<keyword evidence="1" id="KW-0812">Transmembrane</keyword>
<evidence type="ECO:0000256" key="1">
    <source>
        <dbReference type="SAM" id="Phobius"/>
    </source>
</evidence>
<sequence>MLGTALIPVLAMCQIASVAGYDMQVTLSILESAGNTLSIFLRSALATLPTLWLLLIASYFGYAASARIDNDPVIYSAMPWLRVSSRAASIILVVMVLAAALVPWPYLVVALLCGLLVFLMSLTINTMVNSLNKRIDKSLGTPSGHSGLTMALKRLDDKGNRFAKEGGLKRLMQALILAGITLLWLVGSPWMPYERLTPATAQPFTGKVLSNDSGELLLIAAGSTPELIRLPAENTRRELCHPVLANTIHGKPGDATSALTPWDWRTVLQLVFDVPKFDLVPCPTANRPDEQK</sequence>
<evidence type="ECO:0000313" key="3">
    <source>
        <dbReference type="Proteomes" id="UP000305836"/>
    </source>
</evidence>
<feature type="transmembrane region" description="Helical" evidence="1">
    <location>
        <begin position="44"/>
        <end position="62"/>
    </location>
</feature>
<dbReference type="AlphaFoldDB" id="A0A4U3LGF2"/>
<name>A0A4U3LGF2_9ACTN</name>
<dbReference type="EMBL" id="SZPZ01000006">
    <property type="protein sequence ID" value="TKK74638.1"/>
    <property type="molecule type" value="Genomic_DNA"/>
</dbReference>
<comment type="caution">
    <text evidence="2">The sequence shown here is derived from an EMBL/GenBank/DDBJ whole genome shotgun (WGS) entry which is preliminary data.</text>
</comment>
<dbReference type="Proteomes" id="UP000305836">
    <property type="component" value="Unassembled WGS sequence"/>
</dbReference>
<feature type="transmembrane region" description="Helical" evidence="1">
    <location>
        <begin position="83"/>
        <end position="102"/>
    </location>
</feature>